<feature type="compositionally biased region" description="Basic and acidic residues" evidence="3">
    <location>
        <begin position="364"/>
        <end position="375"/>
    </location>
</feature>
<evidence type="ECO:0000256" key="3">
    <source>
        <dbReference type="SAM" id="MobiDB-lite"/>
    </source>
</evidence>
<sequence length="411" mass="45560">MGESLSLSRSSNQLSSFLFFLPSSFFVVALHFVLSSSISISMFSGFGDFIQGDAGFLPNANGIAIPQTFEDYFRCYPVSMMTDSGNKETVNYGGKVFLPQSALHKLTMMNIRYPMLFAITSETSGKSTHSGVLEFTAEEGRCYMPQWMLDTINAEPGTLVKIQTTDLAQGTFVKLEPQSVDFLDISDPKAVLENALRNFATLTVGDIIELNYNDQIYRIKVLEVKPESSVHGICVIETDLITDFAPPVGYVEPDYEKQKEGNAKLRREKALAAPSLRGEGSMAKQINYGDILKESAASTTKLKFRGEGVKLSGRKVGVEAVESKEVKEEKPDLSGPPRALNLPDGYLFFGFPVVPYRDEVEEAEQNREAKKEALFKGEGNTLRHAKKRKDKNRDHPPVKNKAHSPDTIVID</sequence>
<feature type="region of interest" description="Disordered" evidence="3">
    <location>
        <begin position="362"/>
        <end position="411"/>
    </location>
</feature>
<dbReference type="InterPro" id="IPR055418">
    <property type="entry name" value="UFD1_N2"/>
</dbReference>
<dbReference type="Gene3D" id="2.40.40.50">
    <property type="entry name" value="Ubiquitin fusion degradation protein UFD1, N-terminal domain"/>
    <property type="match status" value="1"/>
</dbReference>
<evidence type="ECO:0000256" key="4">
    <source>
        <dbReference type="SAM" id="Phobius"/>
    </source>
</evidence>
<dbReference type="GO" id="GO:0031593">
    <property type="term" value="F:polyubiquitin modification-dependent protein binding"/>
    <property type="evidence" value="ECO:0007669"/>
    <property type="project" value="TreeGrafter"/>
</dbReference>
<feature type="domain" description="Ubiquitin fusion degradation protein UFD1 N-terminal subdomain 2" evidence="6">
    <location>
        <begin position="169"/>
        <end position="247"/>
    </location>
</feature>
<dbReference type="EMBL" id="CAACVR010000028">
    <property type="protein sequence ID" value="VEU22807.1"/>
    <property type="molecule type" value="Genomic_DNA"/>
</dbReference>
<organism evidence="7 8">
    <name type="scientific">Brettanomyces naardenensis</name>
    <name type="common">Yeast</name>
    <dbReference type="NCBI Taxonomy" id="13370"/>
    <lineage>
        <taxon>Eukaryota</taxon>
        <taxon>Fungi</taxon>
        <taxon>Dikarya</taxon>
        <taxon>Ascomycota</taxon>
        <taxon>Saccharomycotina</taxon>
        <taxon>Pichiomycetes</taxon>
        <taxon>Pichiales</taxon>
        <taxon>Pichiaceae</taxon>
        <taxon>Brettanomyces</taxon>
    </lineage>
</organism>
<dbReference type="InterPro" id="IPR055417">
    <property type="entry name" value="UFD1_N1"/>
</dbReference>
<evidence type="ECO:0000256" key="1">
    <source>
        <dbReference type="ARBA" id="ARBA00006043"/>
    </source>
</evidence>
<reference evidence="7 8" key="1">
    <citation type="submission" date="2018-12" db="EMBL/GenBank/DDBJ databases">
        <authorList>
            <person name="Tiukova I."/>
            <person name="Dainat J."/>
        </authorList>
    </citation>
    <scope>NUCLEOTIDE SEQUENCE [LARGE SCALE GENOMIC DNA]</scope>
</reference>
<gene>
    <name evidence="7" type="ORF">BRENAR_LOCUS3538</name>
</gene>
<accession>A0A448YPK3</accession>
<proteinExistence type="inferred from homology"/>
<evidence type="ECO:0000259" key="5">
    <source>
        <dbReference type="Pfam" id="PF03152"/>
    </source>
</evidence>
<dbReference type="STRING" id="13370.A0A448YPK3"/>
<dbReference type="FunCoup" id="A0A448YPK3">
    <property type="interactions" value="1078"/>
</dbReference>
<dbReference type="GO" id="GO:0006511">
    <property type="term" value="P:ubiquitin-dependent protein catabolic process"/>
    <property type="evidence" value="ECO:0007669"/>
    <property type="project" value="InterPro"/>
</dbReference>
<dbReference type="Pfam" id="PF03152">
    <property type="entry name" value="UFD1_N1"/>
    <property type="match status" value="1"/>
</dbReference>
<protein>
    <submittedName>
        <fullName evidence="7">DEKNAAC103867</fullName>
    </submittedName>
</protein>
<dbReference type="PANTHER" id="PTHR12555">
    <property type="entry name" value="UBIQUITIN FUSION DEGRADATON PROTEIN 1"/>
    <property type="match status" value="1"/>
</dbReference>
<dbReference type="OrthoDB" id="422728at2759"/>
<name>A0A448YPK3_BRENA</name>
<dbReference type="GO" id="GO:0036503">
    <property type="term" value="P:ERAD pathway"/>
    <property type="evidence" value="ECO:0007669"/>
    <property type="project" value="TreeGrafter"/>
</dbReference>
<keyword evidence="4" id="KW-0472">Membrane</keyword>
<dbReference type="FunFam" id="3.10.330.10:FF:000002">
    <property type="entry name" value="ubiquitin fusion degradation protein 1 homolog"/>
    <property type="match status" value="1"/>
</dbReference>
<dbReference type="Gene3D" id="3.10.330.10">
    <property type="match status" value="1"/>
</dbReference>
<evidence type="ECO:0000313" key="8">
    <source>
        <dbReference type="Proteomes" id="UP000290900"/>
    </source>
</evidence>
<evidence type="ECO:0000313" key="7">
    <source>
        <dbReference type="EMBL" id="VEU22807.1"/>
    </source>
</evidence>
<dbReference type="InterPro" id="IPR004854">
    <property type="entry name" value="Ufd1-like"/>
</dbReference>
<feature type="transmembrane region" description="Helical" evidence="4">
    <location>
        <begin position="14"/>
        <end position="34"/>
    </location>
</feature>
<keyword evidence="4" id="KW-0812">Transmembrane</keyword>
<keyword evidence="4" id="KW-1133">Transmembrane helix</keyword>
<feature type="domain" description="Ubiquitin fusion degradation protein UFD1 N-terminal subdomain 1" evidence="5">
    <location>
        <begin position="69"/>
        <end position="167"/>
    </location>
</feature>
<keyword evidence="2" id="KW-0833">Ubl conjugation pathway</keyword>
<dbReference type="PANTHER" id="PTHR12555:SF13">
    <property type="entry name" value="UBIQUITIN RECOGNITION FACTOR IN ER-ASSOCIATED DEGRADATION PROTEIN 1"/>
    <property type="match status" value="1"/>
</dbReference>
<evidence type="ECO:0000256" key="2">
    <source>
        <dbReference type="ARBA" id="ARBA00022786"/>
    </source>
</evidence>
<keyword evidence="8" id="KW-1185">Reference proteome</keyword>
<dbReference type="AlphaFoldDB" id="A0A448YPK3"/>
<comment type="similarity">
    <text evidence="1">Belongs to the UFD1 family.</text>
</comment>
<dbReference type="InterPro" id="IPR042299">
    <property type="entry name" value="Ufd1-like_Nn"/>
</dbReference>
<evidence type="ECO:0000259" key="6">
    <source>
        <dbReference type="Pfam" id="PF24842"/>
    </source>
</evidence>
<dbReference type="GO" id="GO:0034098">
    <property type="term" value="C:VCP-NPL4-UFD1 AAA ATPase complex"/>
    <property type="evidence" value="ECO:0007669"/>
    <property type="project" value="TreeGrafter"/>
</dbReference>
<dbReference type="InParanoid" id="A0A448YPK3"/>
<dbReference type="Proteomes" id="UP000290900">
    <property type="component" value="Unassembled WGS sequence"/>
</dbReference>
<dbReference type="Pfam" id="PF24842">
    <property type="entry name" value="UFD1_N2"/>
    <property type="match status" value="1"/>
</dbReference>